<name>A0ABW4CUZ1_9LACO</name>
<reference evidence="2" key="1">
    <citation type="journal article" date="2019" name="Int. J. Syst. Evol. Microbiol.">
        <title>The Global Catalogue of Microorganisms (GCM) 10K type strain sequencing project: providing services to taxonomists for standard genome sequencing and annotation.</title>
        <authorList>
            <consortium name="The Broad Institute Genomics Platform"/>
            <consortium name="The Broad Institute Genome Sequencing Center for Infectious Disease"/>
            <person name="Wu L."/>
            <person name="Ma J."/>
        </authorList>
    </citation>
    <scope>NUCLEOTIDE SEQUENCE [LARGE SCALE GENOMIC DNA]</scope>
    <source>
        <strain evidence="2">CCM 8912</strain>
    </source>
</reference>
<accession>A0ABW4CUZ1</accession>
<dbReference type="Pfam" id="PF09693">
    <property type="entry name" value="Phage_XkdX"/>
    <property type="match status" value="1"/>
</dbReference>
<evidence type="ECO:0000313" key="2">
    <source>
        <dbReference type="Proteomes" id="UP001597212"/>
    </source>
</evidence>
<proteinExistence type="predicted"/>
<protein>
    <submittedName>
        <fullName evidence="1">XkdX family protein</fullName>
    </submittedName>
</protein>
<keyword evidence="2" id="KW-1185">Reference proteome</keyword>
<evidence type="ECO:0000313" key="1">
    <source>
        <dbReference type="EMBL" id="MFD1439843.1"/>
    </source>
</evidence>
<organism evidence="1 2">
    <name type="scientific">Lacticaseibacillus hegangensis</name>
    <dbReference type="NCBI Taxonomy" id="2486010"/>
    <lineage>
        <taxon>Bacteria</taxon>
        <taxon>Bacillati</taxon>
        <taxon>Bacillota</taxon>
        <taxon>Bacilli</taxon>
        <taxon>Lactobacillales</taxon>
        <taxon>Lactobacillaceae</taxon>
        <taxon>Lacticaseibacillus</taxon>
    </lineage>
</organism>
<dbReference type="EMBL" id="JBHTOK010000002">
    <property type="protein sequence ID" value="MFD1439843.1"/>
    <property type="molecule type" value="Genomic_DNA"/>
</dbReference>
<comment type="caution">
    <text evidence="1">The sequence shown here is derived from an EMBL/GenBank/DDBJ whole genome shotgun (WGS) entry which is preliminary data.</text>
</comment>
<gene>
    <name evidence="1" type="ORF">ACFQ5K_00355</name>
</gene>
<sequence length="44" mass="4841">MSDYDQCVLLNSWGIDLAPYVGLMITPEEYKQITGKDYAAGAKA</sequence>
<dbReference type="RefSeq" id="WP_125755998.1">
    <property type="nucleotide sequence ID" value="NZ_JBHTOK010000002.1"/>
</dbReference>
<dbReference type="InterPro" id="IPR010022">
    <property type="entry name" value="XkdX"/>
</dbReference>
<dbReference type="Proteomes" id="UP001597212">
    <property type="component" value="Unassembled WGS sequence"/>
</dbReference>